<evidence type="ECO:0000313" key="2">
    <source>
        <dbReference type="EMBL" id="SKC45310.1"/>
    </source>
</evidence>
<dbReference type="RefSeq" id="WP_079722841.1">
    <property type="nucleotide sequence ID" value="NZ_BMCL01000003.1"/>
</dbReference>
<name>A0A1T5J1N8_9GAMM</name>
<dbReference type="PANTHER" id="PTHR22916:SF3">
    <property type="entry name" value="UDP-GLCNAC:BETAGAL BETA-1,3-N-ACETYLGLUCOSAMINYLTRANSFERASE-LIKE PROTEIN 1"/>
    <property type="match status" value="1"/>
</dbReference>
<keyword evidence="2" id="KW-0808">Transferase</keyword>
<dbReference type="GO" id="GO:0016758">
    <property type="term" value="F:hexosyltransferase activity"/>
    <property type="evidence" value="ECO:0007669"/>
    <property type="project" value="UniProtKB-ARBA"/>
</dbReference>
<evidence type="ECO:0000259" key="1">
    <source>
        <dbReference type="Pfam" id="PF00535"/>
    </source>
</evidence>
<reference evidence="2 3" key="1">
    <citation type="submission" date="2017-02" db="EMBL/GenBank/DDBJ databases">
        <authorList>
            <person name="Peterson S.W."/>
        </authorList>
    </citation>
    <scope>NUCLEOTIDE SEQUENCE [LARGE SCALE GENOMIC DNA]</scope>
    <source>
        <strain evidence="2 3">P15</strain>
    </source>
</reference>
<dbReference type="InterPro" id="IPR001173">
    <property type="entry name" value="Glyco_trans_2-like"/>
</dbReference>
<accession>A0A1T5J1N8</accession>
<protein>
    <submittedName>
        <fullName evidence="2">Glycosyltransferase involved in cell wall bisynthesis</fullName>
    </submittedName>
</protein>
<sequence>MDGSAGIDGRTQVSVIMPVYNAEATMRRSIESVLGQTHADLQLLLVDDGSRDGSAAIIGEYAARDARVTAIHQANGGVAAARNAGLRAATGTHVAFCDSDDWWAPHKLELQLEQMRASDALVCYTAYQRVSEDGRPLSRVLPPLRVEYRDMLGSNHIGNLTGLYDRRLGDIEFQRVGHEDYVFWLDRVRRAGAAVRVPGDEPLAWYLVRGGSVSANKLRAAGWQWRIYRQNEGLGLSRACWYMLQYVRHALVKRKPVVG</sequence>
<dbReference type="SUPFAM" id="SSF53448">
    <property type="entry name" value="Nucleotide-diphospho-sugar transferases"/>
    <property type="match status" value="1"/>
</dbReference>
<dbReference type="CDD" id="cd00761">
    <property type="entry name" value="Glyco_tranf_GTA_type"/>
    <property type="match status" value="1"/>
</dbReference>
<dbReference type="Proteomes" id="UP000190341">
    <property type="component" value="Unassembled WGS sequence"/>
</dbReference>
<dbReference type="OrthoDB" id="9802649at2"/>
<dbReference type="EMBL" id="FUZV01000001">
    <property type="protein sequence ID" value="SKC45310.1"/>
    <property type="molecule type" value="Genomic_DNA"/>
</dbReference>
<feature type="domain" description="Glycosyltransferase 2-like" evidence="1">
    <location>
        <begin position="14"/>
        <end position="135"/>
    </location>
</feature>
<proteinExistence type="predicted"/>
<dbReference type="Pfam" id="PF00535">
    <property type="entry name" value="Glycos_transf_2"/>
    <property type="match status" value="1"/>
</dbReference>
<evidence type="ECO:0000313" key="3">
    <source>
        <dbReference type="Proteomes" id="UP000190341"/>
    </source>
</evidence>
<keyword evidence="3" id="KW-1185">Reference proteome</keyword>
<dbReference type="STRING" id="428993.SAMN06296058_0440"/>
<dbReference type="InterPro" id="IPR029044">
    <property type="entry name" value="Nucleotide-diphossugar_trans"/>
</dbReference>
<dbReference type="PANTHER" id="PTHR22916">
    <property type="entry name" value="GLYCOSYLTRANSFERASE"/>
    <property type="match status" value="1"/>
</dbReference>
<gene>
    <name evidence="2" type="ORF">SAMN06296058_0440</name>
</gene>
<dbReference type="AlphaFoldDB" id="A0A1T5J1N8"/>
<dbReference type="Gene3D" id="3.90.550.10">
    <property type="entry name" value="Spore Coat Polysaccharide Biosynthesis Protein SpsA, Chain A"/>
    <property type="match status" value="1"/>
</dbReference>
<organism evidence="2 3">
    <name type="scientific">Pseudoxanthomonas indica</name>
    <dbReference type="NCBI Taxonomy" id="428993"/>
    <lineage>
        <taxon>Bacteria</taxon>
        <taxon>Pseudomonadati</taxon>
        <taxon>Pseudomonadota</taxon>
        <taxon>Gammaproteobacteria</taxon>
        <taxon>Lysobacterales</taxon>
        <taxon>Lysobacteraceae</taxon>
        <taxon>Pseudoxanthomonas</taxon>
    </lineage>
</organism>